<protein>
    <submittedName>
        <fullName evidence="1">Uncharacterized protein</fullName>
    </submittedName>
</protein>
<evidence type="ECO:0000313" key="1">
    <source>
        <dbReference type="EMBL" id="PUZ39593.1"/>
    </source>
</evidence>
<dbReference type="AlphaFoldDB" id="A0A2T7C8L6"/>
<accession>A0A2T7C8L6</accession>
<dbReference type="Proteomes" id="UP000244336">
    <property type="component" value="Chromosome 9"/>
</dbReference>
<gene>
    <name evidence="1" type="ORF">GQ55_9G334800</name>
</gene>
<dbReference type="EMBL" id="CM009757">
    <property type="protein sequence ID" value="PUZ39593.1"/>
    <property type="molecule type" value="Genomic_DNA"/>
</dbReference>
<evidence type="ECO:0000313" key="2">
    <source>
        <dbReference type="Proteomes" id="UP000244336"/>
    </source>
</evidence>
<organism evidence="1 2">
    <name type="scientific">Panicum hallii var. hallii</name>
    <dbReference type="NCBI Taxonomy" id="1504633"/>
    <lineage>
        <taxon>Eukaryota</taxon>
        <taxon>Viridiplantae</taxon>
        <taxon>Streptophyta</taxon>
        <taxon>Embryophyta</taxon>
        <taxon>Tracheophyta</taxon>
        <taxon>Spermatophyta</taxon>
        <taxon>Magnoliopsida</taxon>
        <taxon>Liliopsida</taxon>
        <taxon>Poales</taxon>
        <taxon>Poaceae</taxon>
        <taxon>PACMAD clade</taxon>
        <taxon>Panicoideae</taxon>
        <taxon>Panicodae</taxon>
        <taxon>Paniceae</taxon>
        <taxon>Panicinae</taxon>
        <taxon>Panicum</taxon>
        <taxon>Panicum sect. Panicum</taxon>
    </lineage>
</organism>
<sequence length="52" mass="6178">MEKILQESRVPEARDKCHRSLRLRRKLGEVLRIQSKEKYLELLPPALLPNPE</sequence>
<reference evidence="1 2" key="1">
    <citation type="submission" date="2018-04" db="EMBL/GenBank/DDBJ databases">
        <title>WGS assembly of Panicum hallii var. hallii HAL2.</title>
        <authorList>
            <person name="Lovell J."/>
            <person name="Jenkins J."/>
            <person name="Lowry D."/>
            <person name="Mamidi S."/>
            <person name="Sreedasyam A."/>
            <person name="Weng X."/>
            <person name="Barry K."/>
            <person name="Bonette J."/>
            <person name="Campitelli B."/>
            <person name="Daum C."/>
            <person name="Gordon S."/>
            <person name="Gould B."/>
            <person name="Lipzen A."/>
            <person name="MacQueen A."/>
            <person name="Palacio-Mejia J."/>
            <person name="Plott C."/>
            <person name="Shakirov E."/>
            <person name="Shu S."/>
            <person name="Yoshinaga Y."/>
            <person name="Zane M."/>
            <person name="Rokhsar D."/>
            <person name="Grimwood J."/>
            <person name="Schmutz J."/>
            <person name="Juenger T."/>
        </authorList>
    </citation>
    <scope>NUCLEOTIDE SEQUENCE [LARGE SCALE GENOMIC DNA]</scope>
    <source>
        <strain evidence="2">cv. HAL2</strain>
    </source>
</reference>
<dbReference type="Gramene" id="PUZ39593">
    <property type="protein sequence ID" value="PUZ39593"/>
    <property type="gene ID" value="GQ55_9G334800"/>
</dbReference>
<name>A0A2T7C8L6_9POAL</name>
<keyword evidence="2" id="KW-1185">Reference proteome</keyword>
<proteinExistence type="predicted"/>